<comment type="caution">
    <text evidence="1">The sequence shown here is derived from an EMBL/GenBank/DDBJ whole genome shotgun (WGS) entry which is preliminary data.</text>
</comment>
<organism evidence="1 2">
    <name type="scientific">Babesia caballi</name>
    <dbReference type="NCBI Taxonomy" id="5871"/>
    <lineage>
        <taxon>Eukaryota</taxon>
        <taxon>Sar</taxon>
        <taxon>Alveolata</taxon>
        <taxon>Apicomplexa</taxon>
        <taxon>Aconoidasida</taxon>
        <taxon>Piroplasmida</taxon>
        <taxon>Babesiidae</taxon>
        <taxon>Babesia</taxon>
    </lineage>
</organism>
<proteinExistence type="predicted"/>
<gene>
    <name evidence="1" type="ORF">BcabD6B2_15850</name>
</gene>
<name>A0AAV4LQR6_BABCB</name>
<evidence type="ECO:0000313" key="2">
    <source>
        <dbReference type="Proteomes" id="UP001497744"/>
    </source>
</evidence>
<dbReference type="GeneID" id="94193631"/>
<dbReference type="Proteomes" id="UP001497744">
    <property type="component" value="Unassembled WGS sequence"/>
</dbReference>
<protein>
    <submittedName>
        <fullName evidence="1">Ribosome biogenesis GTPase YlqF</fullName>
    </submittedName>
</protein>
<evidence type="ECO:0000313" key="1">
    <source>
        <dbReference type="EMBL" id="GIX62150.1"/>
    </source>
</evidence>
<accession>A0AAV4LQR6</accession>
<dbReference type="RefSeq" id="XP_067714219.1">
    <property type="nucleotide sequence ID" value="XM_067858118.1"/>
</dbReference>
<dbReference type="EMBL" id="BPLF01000001">
    <property type="protein sequence ID" value="GIX62150.1"/>
    <property type="molecule type" value="Genomic_DNA"/>
</dbReference>
<keyword evidence="2" id="KW-1185">Reference proteome</keyword>
<reference evidence="1 2" key="1">
    <citation type="submission" date="2021-06" db="EMBL/GenBank/DDBJ databases">
        <title>Genome sequence of Babesia caballi.</title>
        <authorList>
            <person name="Yamagishi J."/>
            <person name="Kidaka T."/>
            <person name="Ochi A."/>
        </authorList>
    </citation>
    <scope>NUCLEOTIDE SEQUENCE [LARGE SCALE GENOMIC DNA]</scope>
    <source>
        <strain evidence="1">USDA-D6B2</strain>
    </source>
</reference>
<sequence>MELGNVPSTRPDEVPVRLREPQVHLAGVVVVVDERLELRDVGHAALRLELCHHLLLHVAQLLLVQQPRRQHHPEMGFVVRLVGERPEDVQYERHSAVVLHKLRRPHPMRCARSV</sequence>
<dbReference type="AlphaFoldDB" id="A0AAV4LQR6"/>